<reference evidence="1" key="2">
    <citation type="journal article" date="2015" name="Data Brief">
        <title>Shoot transcriptome of the giant reed, Arundo donax.</title>
        <authorList>
            <person name="Barrero R.A."/>
            <person name="Guerrero F.D."/>
            <person name="Moolhuijzen P."/>
            <person name="Goolsby J.A."/>
            <person name="Tidwell J."/>
            <person name="Bellgard S.E."/>
            <person name="Bellgard M.I."/>
        </authorList>
    </citation>
    <scope>NUCLEOTIDE SEQUENCE</scope>
    <source>
        <tissue evidence="1">Shoot tissue taken approximately 20 cm above the soil surface</tissue>
    </source>
</reference>
<reference evidence="1" key="1">
    <citation type="submission" date="2014-09" db="EMBL/GenBank/DDBJ databases">
        <authorList>
            <person name="Magalhaes I.L.F."/>
            <person name="Oliveira U."/>
            <person name="Santos F.R."/>
            <person name="Vidigal T.H.D.A."/>
            <person name="Brescovit A.D."/>
            <person name="Santos A.J."/>
        </authorList>
    </citation>
    <scope>NUCLEOTIDE SEQUENCE</scope>
    <source>
        <tissue evidence="1">Shoot tissue taken approximately 20 cm above the soil surface</tissue>
    </source>
</reference>
<evidence type="ECO:0000313" key="1">
    <source>
        <dbReference type="EMBL" id="JAD33189.1"/>
    </source>
</evidence>
<accession>A0A0A8Z1B8</accession>
<protein>
    <submittedName>
        <fullName evidence="1">Uncharacterized protein</fullName>
    </submittedName>
</protein>
<proteinExistence type="predicted"/>
<name>A0A0A8Z1B8_ARUDO</name>
<organism evidence="1">
    <name type="scientific">Arundo donax</name>
    <name type="common">Giant reed</name>
    <name type="synonym">Donax arundinaceus</name>
    <dbReference type="NCBI Taxonomy" id="35708"/>
    <lineage>
        <taxon>Eukaryota</taxon>
        <taxon>Viridiplantae</taxon>
        <taxon>Streptophyta</taxon>
        <taxon>Embryophyta</taxon>
        <taxon>Tracheophyta</taxon>
        <taxon>Spermatophyta</taxon>
        <taxon>Magnoliopsida</taxon>
        <taxon>Liliopsida</taxon>
        <taxon>Poales</taxon>
        <taxon>Poaceae</taxon>
        <taxon>PACMAD clade</taxon>
        <taxon>Arundinoideae</taxon>
        <taxon>Arundineae</taxon>
        <taxon>Arundo</taxon>
    </lineage>
</organism>
<dbReference type="AlphaFoldDB" id="A0A0A8Z1B8"/>
<sequence>MRRRVKKEDRKGVNSLIILGAWMLWKHRNACVFGGASPNLQELIRLAMGEYRMWCIAGARGLSALGLDRVDGLG</sequence>
<dbReference type="EMBL" id="GBRH01264706">
    <property type="protein sequence ID" value="JAD33189.1"/>
    <property type="molecule type" value="Transcribed_RNA"/>
</dbReference>